<feature type="region of interest" description="Disordered" evidence="1">
    <location>
        <begin position="21"/>
        <end position="68"/>
    </location>
</feature>
<dbReference type="EMBL" id="CP015030">
    <property type="protein sequence ID" value="QIM67236.1"/>
    <property type="molecule type" value="Genomic_DNA"/>
</dbReference>
<evidence type="ECO:0000313" key="3">
    <source>
        <dbReference type="EMBL" id="QIM67236.1"/>
    </source>
</evidence>
<reference evidence="3 4" key="1">
    <citation type="submission" date="2016-03" db="EMBL/GenBank/DDBJ databases">
        <authorList>
            <person name="Bojesen A.M."/>
            <person name="Planet P."/>
            <person name="Hansen M.J."/>
        </authorList>
    </citation>
    <scope>NUCLEOTIDE SEQUENCE [LARGE SCALE GENOMIC DNA]</scope>
    <source>
        <strain evidence="3 4">B 234/94</strain>
    </source>
</reference>
<protein>
    <recommendedName>
        <fullName evidence="5">Outer membrane antigenic lipoprotein B</fullName>
    </recommendedName>
</protein>
<sequence length="68" mass="6964">MKASLIAVAISCAFLTACTTAPKPKTLPHNPNELPSGTMEPVAGSGASTGSYSWPTDIQSTPMPATMK</sequence>
<dbReference type="PROSITE" id="PS51257">
    <property type="entry name" value="PROKAR_LIPOPROTEIN"/>
    <property type="match status" value="1"/>
</dbReference>
<evidence type="ECO:0008006" key="5">
    <source>
        <dbReference type="Google" id="ProtNLM"/>
    </source>
</evidence>
<feature type="chain" id="PRO_5026351957" description="Outer membrane antigenic lipoprotein B" evidence="2">
    <location>
        <begin position="18"/>
        <end position="68"/>
    </location>
</feature>
<organism evidence="3 4">
    <name type="scientific">Mannheimia granulomatis</name>
    <dbReference type="NCBI Taxonomy" id="85402"/>
    <lineage>
        <taxon>Bacteria</taxon>
        <taxon>Pseudomonadati</taxon>
        <taxon>Pseudomonadota</taxon>
        <taxon>Gammaproteobacteria</taxon>
        <taxon>Pasteurellales</taxon>
        <taxon>Pasteurellaceae</taxon>
        <taxon>Mannheimia</taxon>
    </lineage>
</organism>
<name>A0A6G8JJI4_9PAST</name>
<accession>A0A6G8JJI4</accession>
<evidence type="ECO:0000256" key="1">
    <source>
        <dbReference type="SAM" id="MobiDB-lite"/>
    </source>
</evidence>
<proteinExistence type="predicted"/>
<feature type="signal peptide" evidence="2">
    <location>
        <begin position="1"/>
        <end position="17"/>
    </location>
</feature>
<dbReference type="AlphaFoldDB" id="A0A6G8JJI4"/>
<feature type="compositionally biased region" description="Polar residues" evidence="1">
    <location>
        <begin position="46"/>
        <end position="68"/>
    </location>
</feature>
<gene>
    <name evidence="3" type="ORF">A4G16_07585</name>
</gene>
<dbReference type="Proteomes" id="UP000501366">
    <property type="component" value="Chromosome"/>
</dbReference>
<evidence type="ECO:0000313" key="4">
    <source>
        <dbReference type="Proteomes" id="UP000501366"/>
    </source>
</evidence>
<dbReference type="RefSeq" id="WP_165889393.1">
    <property type="nucleotide sequence ID" value="NZ_CP015030.1"/>
</dbReference>
<evidence type="ECO:0000256" key="2">
    <source>
        <dbReference type="SAM" id="SignalP"/>
    </source>
</evidence>
<keyword evidence="2" id="KW-0732">Signal</keyword>
<dbReference type="KEGG" id="mgra:A4G16_07585"/>